<evidence type="ECO:0000313" key="10">
    <source>
        <dbReference type="RefSeq" id="XP_054858853.1"/>
    </source>
</evidence>
<gene>
    <name evidence="9 10" type="primary">LOC129345655</name>
</gene>
<evidence type="ECO:0000256" key="1">
    <source>
        <dbReference type="ARBA" id="ARBA00022723"/>
    </source>
</evidence>
<feature type="domain" description="B box-type" evidence="7">
    <location>
        <begin position="75"/>
        <end position="120"/>
    </location>
</feature>
<feature type="domain" description="RING-type" evidence="6">
    <location>
        <begin position="10"/>
        <end position="47"/>
    </location>
</feature>
<dbReference type="Pfam" id="PF22586">
    <property type="entry name" value="ANCHR-like_BBOX"/>
    <property type="match status" value="1"/>
</dbReference>
<dbReference type="GO" id="GO:0008270">
    <property type="term" value="F:zinc ion binding"/>
    <property type="evidence" value="ECO:0007669"/>
    <property type="project" value="UniProtKB-KW"/>
</dbReference>
<keyword evidence="8" id="KW-1185">Reference proteome</keyword>
<keyword evidence="2 4" id="KW-0863">Zinc-finger</keyword>
<dbReference type="SMART" id="SM00184">
    <property type="entry name" value="RING"/>
    <property type="match status" value="1"/>
</dbReference>
<dbReference type="AlphaFoldDB" id="A0AA97KLM5"/>
<organism evidence="8 10">
    <name type="scientific">Eublepharis macularius</name>
    <name type="common">Leopard gecko</name>
    <name type="synonym">Cyrtodactylus macularius</name>
    <dbReference type="NCBI Taxonomy" id="481883"/>
    <lineage>
        <taxon>Eukaryota</taxon>
        <taxon>Metazoa</taxon>
        <taxon>Chordata</taxon>
        <taxon>Craniata</taxon>
        <taxon>Vertebrata</taxon>
        <taxon>Euteleostomi</taxon>
        <taxon>Lepidosauria</taxon>
        <taxon>Squamata</taxon>
        <taxon>Bifurcata</taxon>
        <taxon>Gekkota</taxon>
        <taxon>Eublepharidae</taxon>
        <taxon>Eublepharinae</taxon>
        <taxon>Eublepharis</taxon>
    </lineage>
</organism>
<dbReference type="InterPro" id="IPR001841">
    <property type="entry name" value="Znf_RING"/>
</dbReference>
<dbReference type="InterPro" id="IPR017907">
    <property type="entry name" value="Znf_RING_CS"/>
</dbReference>
<dbReference type="InterPro" id="IPR013083">
    <property type="entry name" value="Znf_RING/FYVE/PHD"/>
</dbReference>
<feature type="coiled-coil region" evidence="5">
    <location>
        <begin position="185"/>
        <end position="284"/>
    </location>
</feature>
<keyword evidence="5" id="KW-0175">Coiled coil</keyword>
<dbReference type="GO" id="GO:0044790">
    <property type="term" value="P:suppression of viral release by host"/>
    <property type="evidence" value="ECO:0007669"/>
    <property type="project" value="TreeGrafter"/>
</dbReference>
<evidence type="ECO:0000259" key="7">
    <source>
        <dbReference type="PROSITE" id="PS50119"/>
    </source>
</evidence>
<evidence type="ECO:0000256" key="4">
    <source>
        <dbReference type="PROSITE-ProRule" id="PRU00024"/>
    </source>
</evidence>
<protein>
    <submittedName>
        <fullName evidence="9 10">Protein PML-like isoform X1</fullName>
    </submittedName>
</protein>
<dbReference type="PANTHER" id="PTHR25462">
    <property type="entry name" value="BONUS, ISOFORM C-RELATED"/>
    <property type="match status" value="1"/>
</dbReference>
<dbReference type="GO" id="GO:0008630">
    <property type="term" value="P:intrinsic apoptotic signaling pathway in response to DNA damage"/>
    <property type="evidence" value="ECO:0007669"/>
    <property type="project" value="TreeGrafter"/>
</dbReference>
<dbReference type="CDD" id="cd16579">
    <property type="entry name" value="RING-HC_PML_C-V"/>
    <property type="match status" value="1"/>
</dbReference>
<dbReference type="PANTHER" id="PTHR25462:SF302">
    <property type="entry name" value="PROTEIN PML"/>
    <property type="match status" value="1"/>
</dbReference>
<sequence>MEEEFQFLLCEKCKKEAQNPKLLSCLHTLCSECIEENKPIGRCPVCTVVVRQSQDNLLFTQLQASLNTYRKIATGKELLCLRCKMAAEFWCSECKELLCMKCYEAHQWYLKQKSHEAQKLEDVKMDSATKFLAGMRKFCTLFCSNVSHSNQGQIANIYCRQCCKPLCCSCAVLDNEHCKFYCDINVEIQQRKAELRRMNEDLQEKKNCYEQTYGDLQQQAKEMEKVRNKTQEQIREKVEEMVQWIRQKGEQLQEEVDKQMQKECEDIEAKLREMERVVNRMKTSKQLVEKMSDFASDQEVIDMHPFIKESLEELKKEKVSLPGQRVQIRNFAEIKNKLQALCDKVMGQKDLAAPNNVPPSAPAINSAVLHNEISHPNPPGKQTPLYTINLAKSLHGFTPSITTPRKRPPNQCEKSIQASPKLLKHEAHDSQEGETSAGLTQDTTTCISCSHEMTPEKNQRITISSADVDHSPPEIYESEVGSIVISSSEDTDVDTVLLASRMEEHSTHPH</sequence>
<dbReference type="Proteomes" id="UP001190640">
    <property type="component" value="Chromosome 18"/>
</dbReference>
<dbReference type="InterPro" id="IPR021978">
    <property type="entry name" value="PML-like_CC"/>
</dbReference>
<name>A0AA97KLM5_EUBMA</name>
<evidence type="ECO:0000256" key="2">
    <source>
        <dbReference type="ARBA" id="ARBA00022771"/>
    </source>
</evidence>
<dbReference type="PROSITE" id="PS50089">
    <property type="entry name" value="ZF_RING_2"/>
    <property type="match status" value="1"/>
</dbReference>
<dbReference type="KEGG" id="emc:129345655"/>
<dbReference type="PROSITE" id="PS00518">
    <property type="entry name" value="ZF_RING_1"/>
    <property type="match status" value="1"/>
</dbReference>
<dbReference type="RefSeq" id="XP_054858852.1">
    <property type="nucleotide sequence ID" value="XM_055002877.1"/>
</dbReference>
<dbReference type="CDD" id="cd19804">
    <property type="entry name" value="Bbox1_TRIM19_C-V"/>
    <property type="match status" value="1"/>
</dbReference>
<keyword evidence="1" id="KW-0479">Metal-binding</keyword>
<accession>A0AA97KLM5</accession>
<dbReference type="InterPro" id="IPR047153">
    <property type="entry name" value="TRIM45/56/19-like"/>
</dbReference>
<evidence type="ECO:0000259" key="6">
    <source>
        <dbReference type="PROSITE" id="PS50089"/>
    </source>
</evidence>
<dbReference type="PROSITE" id="PS50119">
    <property type="entry name" value="ZF_BBOX"/>
    <property type="match status" value="1"/>
</dbReference>
<dbReference type="RefSeq" id="XP_054858853.1">
    <property type="nucleotide sequence ID" value="XM_055002878.1"/>
</dbReference>
<dbReference type="GO" id="GO:0005654">
    <property type="term" value="C:nucleoplasm"/>
    <property type="evidence" value="ECO:0007669"/>
    <property type="project" value="TreeGrafter"/>
</dbReference>
<reference evidence="9 10" key="1">
    <citation type="submission" date="2025-04" db="UniProtKB">
        <authorList>
            <consortium name="RefSeq"/>
        </authorList>
    </citation>
    <scope>IDENTIFICATION</scope>
    <source>
        <tissue evidence="9 10">Blood</tissue>
    </source>
</reference>
<evidence type="ECO:0000256" key="3">
    <source>
        <dbReference type="ARBA" id="ARBA00022833"/>
    </source>
</evidence>
<dbReference type="Pfam" id="PF12126">
    <property type="entry name" value="PML_CC"/>
    <property type="match status" value="1"/>
</dbReference>
<keyword evidence="3" id="KW-0862">Zinc</keyword>
<dbReference type="GO" id="GO:0045087">
    <property type="term" value="P:innate immune response"/>
    <property type="evidence" value="ECO:0007669"/>
    <property type="project" value="TreeGrafter"/>
</dbReference>
<dbReference type="GeneID" id="129345655"/>
<dbReference type="InterPro" id="IPR000315">
    <property type="entry name" value="Znf_B-box"/>
</dbReference>
<evidence type="ECO:0000313" key="8">
    <source>
        <dbReference type="Proteomes" id="UP001190640"/>
    </source>
</evidence>
<dbReference type="SUPFAM" id="SSF57850">
    <property type="entry name" value="RING/U-box"/>
    <property type="match status" value="1"/>
</dbReference>
<evidence type="ECO:0000313" key="9">
    <source>
        <dbReference type="RefSeq" id="XP_054858852.1"/>
    </source>
</evidence>
<dbReference type="Gene3D" id="3.30.40.10">
    <property type="entry name" value="Zinc/RING finger domain, C3HC4 (zinc finger)"/>
    <property type="match status" value="1"/>
</dbReference>
<evidence type="ECO:0000256" key="5">
    <source>
        <dbReference type="SAM" id="Coils"/>
    </source>
</evidence>
<proteinExistence type="predicted"/>